<name>A0A2U3NU79_9MYCO</name>
<accession>A0A2U3NU79</accession>
<evidence type="ECO:0000313" key="1">
    <source>
        <dbReference type="EMBL" id="SPM35052.1"/>
    </source>
</evidence>
<dbReference type="Proteomes" id="UP000240988">
    <property type="component" value="Unassembled WGS sequence"/>
</dbReference>
<organism evidence="1 2">
    <name type="scientific">Mycobacterium rhizamassiliense</name>
    <dbReference type="NCBI Taxonomy" id="1841860"/>
    <lineage>
        <taxon>Bacteria</taxon>
        <taxon>Bacillati</taxon>
        <taxon>Actinomycetota</taxon>
        <taxon>Actinomycetes</taxon>
        <taxon>Mycobacteriales</taxon>
        <taxon>Mycobacteriaceae</taxon>
        <taxon>Mycobacterium</taxon>
    </lineage>
</organism>
<feature type="non-terminal residue" evidence="1">
    <location>
        <position position="1"/>
    </location>
</feature>
<gene>
    <name evidence="1" type="ORF">MRAB57_2873</name>
</gene>
<keyword evidence="2" id="KW-1185">Reference proteome</keyword>
<dbReference type="AlphaFoldDB" id="A0A2U3NU79"/>
<dbReference type="STRING" id="1841860.GCA_900157375_02876"/>
<reference evidence="1 2" key="1">
    <citation type="submission" date="2017-01" db="EMBL/GenBank/DDBJ databases">
        <authorList>
            <consortium name="Urmite Genomes"/>
        </authorList>
    </citation>
    <scope>NUCLEOTIDE SEQUENCE [LARGE SCALE GENOMIC DNA]</scope>
    <source>
        <strain evidence="1 2">AB57</strain>
    </source>
</reference>
<proteinExistence type="predicted"/>
<dbReference type="EMBL" id="FUFA01000004">
    <property type="protein sequence ID" value="SPM35052.1"/>
    <property type="molecule type" value="Genomic_DNA"/>
</dbReference>
<sequence>VTKDGVTDGADAHAIVQLPQSDWTDQDLLTKHEARQRLVEEIARTRSRLAQIQAETDHPARNDAMTTRLTRRLKAMASIHDEYGASKGNT</sequence>
<evidence type="ECO:0000313" key="2">
    <source>
        <dbReference type="Proteomes" id="UP000240988"/>
    </source>
</evidence>
<protein>
    <submittedName>
        <fullName evidence="1">Uncharacterized protein</fullName>
    </submittedName>
</protein>